<dbReference type="KEGG" id="ctes:O987_28160"/>
<organism evidence="7 8">
    <name type="scientific">Comamonas testosteroni TK102</name>
    <dbReference type="NCBI Taxonomy" id="1392005"/>
    <lineage>
        <taxon>Bacteria</taxon>
        <taxon>Pseudomonadati</taxon>
        <taxon>Pseudomonadota</taxon>
        <taxon>Betaproteobacteria</taxon>
        <taxon>Burkholderiales</taxon>
        <taxon>Comamonadaceae</taxon>
        <taxon>Comamonas</taxon>
    </lineage>
</organism>
<sequence>MSFEPTAEQTAIIEADLVSMAIVACPGSGKTATAVRRLAELRKRLNDTKGRAALLSFSNVAVETFRAEYQKLQGTTVTDSKVAIQTVDSFITNYILKPHCARVMKSRRMPFLCLGDEPFLSAYKIGEGKETTGVADIILNRVSGETRFYRKVGKSDPIALTPAMSKLALKKLNEFAATGGYTHTHGRAWARWLLAREPHIAKALALRFPQILVDEAQDVGTFEGEILDLLIKAGSDVSLIGDFHQSIYSFNFATGDYLRAFSERDEVVKFELTQNRRSLPAIVNVANALARTKTTPHRTTSKLHSGAFYWRYEEDKARELMSTWSSALQAKGYALADAAVLCRSSDMLSELTSASVNLGTSAVKHLASAALERDRNGDIAKTFHHCVQAAIHLVDVPNTFAQQVKSPERGSDIAQLRRLLWDLIRDNASGIPPSTLEARGEWLTKLRTNLASWLDIVEEKTKFTRAATWTARVTARRLPETGPLLGGDLGQNDWNGLRLGTVHSAKGEGIPAVMYLTSKKHLTALLKGTSKEDGRIGFVAATRARDLLVVAIPLDTKPSVIKKLHNLGFMDWDRPGR</sequence>
<dbReference type="PANTHER" id="PTHR11070">
    <property type="entry name" value="UVRD / RECB / PCRA DNA HELICASE FAMILY MEMBER"/>
    <property type="match status" value="1"/>
</dbReference>
<dbReference type="GO" id="GO:0000725">
    <property type="term" value="P:recombinational repair"/>
    <property type="evidence" value="ECO:0007669"/>
    <property type="project" value="TreeGrafter"/>
</dbReference>
<evidence type="ECO:0000256" key="4">
    <source>
        <dbReference type="ARBA" id="ARBA00022840"/>
    </source>
</evidence>
<evidence type="ECO:0000256" key="2">
    <source>
        <dbReference type="ARBA" id="ARBA00022801"/>
    </source>
</evidence>
<keyword evidence="2 5" id="KW-0378">Hydrolase</keyword>
<dbReference type="GO" id="GO:0043138">
    <property type="term" value="F:3'-5' DNA helicase activity"/>
    <property type="evidence" value="ECO:0007669"/>
    <property type="project" value="TreeGrafter"/>
</dbReference>
<dbReference type="InterPro" id="IPR014016">
    <property type="entry name" value="UvrD-like_ATP-bd"/>
</dbReference>
<dbReference type="GO" id="GO:0003677">
    <property type="term" value="F:DNA binding"/>
    <property type="evidence" value="ECO:0007669"/>
    <property type="project" value="InterPro"/>
</dbReference>
<feature type="domain" description="UvrD-like helicase ATP-binding" evidence="6">
    <location>
        <begin position="3"/>
        <end position="279"/>
    </location>
</feature>
<name>A0A076PS65_COMTE</name>
<accession>A0A076PS65</accession>
<evidence type="ECO:0000313" key="8">
    <source>
        <dbReference type="Proteomes" id="UP000028782"/>
    </source>
</evidence>
<keyword evidence="3 5" id="KW-0347">Helicase</keyword>
<dbReference type="Proteomes" id="UP000028782">
    <property type="component" value="Chromosome"/>
</dbReference>
<dbReference type="HOGENOM" id="CLU_004585_8_2_4"/>
<dbReference type="AlphaFoldDB" id="A0A076PS65"/>
<reference evidence="7 8" key="1">
    <citation type="journal article" date="2014" name="Genome Announc.">
        <title>Complete Genome Sequence of Polychlorinated Biphenyl Degrader Comamonas testosteroni TK102 (NBRC 109938).</title>
        <authorList>
            <person name="Fukuda K."/>
            <person name="Hosoyama A."/>
            <person name="Tsuchikane K."/>
            <person name="Ohji S."/>
            <person name="Yamazoe A."/>
            <person name="Fujita N."/>
            <person name="Shintani M."/>
            <person name="Kimbara K."/>
        </authorList>
    </citation>
    <scope>NUCLEOTIDE SEQUENCE [LARGE SCALE GENOMIC DNA]</scope>
    <source>
        <strain evidence="7">TK102</strain>
    </source>
</reference>
<protein>
    <recommendedName>
        <fullName evidence="6">UvrD-like helicase ATP-binding domain-containing protein</fullName>
    </recommendedName>
</protein>
<evidence type="ECO:0000256" key="3">
    <source>
        <dbReference type="ARBA" id="ARBA00022806"/>
    </source>
</evidence>
<dbReference type="SUPFAM" id="SSF52540">
    <property type="entry name" value="P-loop containing nucleoside triphosphate hydrolases"/>
    <property type="match status" value="1"/>
</dbReference>
<keyword evidence="1 5" id="KW-0547">Nucleotide-binding</keyword>
<keyword evidence="4 5" id="KW-0067">ATP-binding</keyword>
<evidence type="ECO:0000259" key="6">
    <source>
        <dbReference type="PROSITE" id="PS51198"/>
    </source>
</evidence>
<dbReference type="InterPro" id="IPR027417">
    <property type="entry name" value="P-loop_NTPase"/>
</dbReference>
<dbReference type="GO" id="GO:0016787">
    <property type="term" value="F:hydrolase activity"/>
    <property type="evidence" value="ECO:0007669"/>
    <property type="project" value="UniProtKB-UniRule"/>
</dbReference>
<dbReference type="PROSITE" id="PS51198">
    <property type="entry name" value="UVRD_HELICASE_ATP_BIND"/>
    <property type="match status" value="1"/>
</dbReference>
<evidence type="ECO:0000313" key="7">
    <source>
        <dbReference type="EMBL" id="AIJ49679.1"/>
    </source>
</evidence>
<proteinExistence type="predicted"/>
<dbReference type="GO" id="GO:0005524">
    <property type="term" value="F:ATP binding"/>
    <property type="evidence" value="ECO:0007669"/>
    <property type="project" value="UniProtKB-UniRule"/>
</dbReference>
<evidence type="ECO:0000256" key="5">
    <source>
        <dbReference type="PROSITE-ProRule" id="PRU00560"/>
    </source>
</evidence>
<dbReference type="InterPro" id="IPR000212">
    <property type="entry name" value="DNA_helicase_UvrD/REP"/>
</dbReference>
<dbReference type="GO" id="GO:0005829">
    <property type="term" value="C:cytosol"/>
    <property type="evidence" value="ECO:0007669"/>
    <property type="project" value="TreeGrafter"/>
</dbReference>
<dbReference type="EMBL" id="CP006704">
    <property type="protein sequence ID" value="AIJ49679.1"/>
    <property type="molecule type" value="Genomic_DNA"/>
</dbReference>
<gene>
    <name evidence="7" type="ORF">O987_28160</name>
</gene>
<evidence type="ECO:0000256" key="1">
    <source>
        <dbReference type="ARBA" id="ARBA00022741"/>
    </source>
</evidence>
<dbReference type="PANTHER" id="PTHR11070:SF3">
    <property type="entry name" value="DNA 3'-5' HELICASE"/>
    <property type="match status" value="1"/>
</dbReference>
<dbReference type="Gene3D" id="3.40.50.300">
    <property type="entry name" value="P-loop containing nucleotide triphosphate hydrolases"/>
    <property type="match status" value="2"/>
</dbReference>
<feature type="binding site" evidence="5">
    <location>
        <begin position="24"/>
        <end position="31"/>
    </location>
    <ligand>
        <name>ATP</name>
        <dbReference type="ChEBI" id="CHEBI:30616"/>
    </ligand>
</feature>
<dbReference type="Pfam" id="PF00580">
    <property type="entry name" value="UvrD-helicase"/>
    <property type="match status" value="2"/>
</dbReference>